<keyword evidence="5" id="KW-1185">Reference proteome</keyword>
<dbReference type="InterPro" id="IPR001005">
    <property type="entry name" value="SANT/Myb"/>
</dbReference>
<dbReference type="Proteomes" id="UP000800235">
    <property type="component" value="Unassembled WGS sequence"/>
</dbReference>
<dbReference type="SUPFAM" id="SSF46689">
    <property type="entry name" value="Homeodomain-like"/>
    <property type="match status" value="1"/>
</dbReference>
<feature type="region of interest" description="Disordered" evidence="1">
    <location>
        <begin position="141"/>
        <end position="299"/>
    </location>
</feature>
<dbReference type="InterPro" id="IPR009057">
    <property type="entry name" value="Homeodomain-like_sf"/>
</dbReference>
<dbReference type="CDD" id="cd00167">
    <property type="entry name" value="SANT"/>
    <property type="match status" value="1"/>
</dbReference>
<comment type="caution">
    <text evidence="4">The sequence shown here is derived from an EMBL/GenBank/DDBJ whole genome shotgun (WGS) entry which is preliminary data.</text>
</comment>
<sequence length="299" mass="33491">MSGPPHLPVSSVPTKRSNPFPPGDSPGPPEKKGKWTPEEDKLAIELRRGGMKWDDIAKRLPGRSAISCRLRYQNYSEKRQDWDDEKKNKLARLYNRFKQPMWEMVAKEMGLPWRAIEAIHWQMGPEEMASRANVPVFQAHNAQRSKSPPNPRANPVATPTTPSGILELQPQMQIQPSSASKRRRSSSSGRRRANSAMQSDRPALEVVSEMEAHPAAPTSEPHGYRSDAAVTPGSSVEWNGSPLTRAMPEERIPPEMPQPRSQSNLPPEIQLQRTSSHHRTQSQTSIQSSELLTARGEQP</sequence>
<dbReference type="Gene3D" id="1.10.10.60">
    <property type="entry name" value="Homeodomain-like"/>
    <property type="match status" value="1"/>
</dbReference>
<organism evidence="4 5">
    <name type="scientific">Tothia fuscella</name>
    <dbReference type="NCBI Taxonomy" id="1048955"/>
    <lineage>
        <taxon>Eukaryota</taxon>
        <taxon>Fungi</taxon>
        <taxon>Dikarya</taxon>
        <taxon>Ascomycota</taxon>
        <taxon>Pezizomycotina</taxon>
        <taxon>Dothideomycetes</taxon>
        <taxon>Pleosporomycetidae</taxon>
        <taxon>Venturiales</taxon>
        <taxon>Cylindrosympodiaceae</taxon>
        <taxon>Tothia</taxon>
    </lineage>
</organism>
<dbReference type="PROSITE" id="PS50090">
    <property type="entry name" value="MYB_LIKE"/>
    <property type="match status" value="1"/>
</dbReference>
<dbReference type="PROSITE" id="PS51294">
    <property type="entry name" value="HTH_MYB"/>
    <property type="match status" value="1"/>
</dbReference>
<evidence type="ECO:0000256" key="1">
    <source>
        <dbReference type="SAM" id="MobiDB-lite"/>
    </source>
</evidence>
<protein>
    <submittedName>
        <fullName evidence="4">Uncharacterized protein</fullName>
    </submittedName>
</protein>
<dbReference type="Pfam" id="PF00249">
    <property type="entry name" value="Myb_DNA-binding"/>
    <property type="match status" value="1"/>
</dbReference>
<evidence type="ECO:0000313" key="5">
    <source>
        <dbReference type="Proteomes" id="UP000800235"/>
    </source>
</evidence>
<feature type="compositionally biased region" description="Basic residues" evidence="1">
    <location>
        <begin position="180"/>
        <end position="193"/>
    </location>
</feature>
<dbReference type="SMART" id="SM00717">
    <property type="entry name" value="SANT"/>
    <property type="match status" value="1"/>
</dbReference>
<dbReference type="EMBL" id="MU007084">
    <property type="protein sequence ID" value="KAF2423179.1"/>
    <property type="molecule type" value="Genomic_DNA"/>
</dbReference>
<proteinExistence type="predicted"/>
<evidence type="ECO:0000259" key="3">
    <source>
        <dbReference type="PROSITE" id="PS51294"/>
    </source>
</evidence>
<feature type="domain" description="Myb-like" evidence="2">
    <location>
        <begin position="27"/>
        <end position="76"/>
    </location>
</feature>
<gene>
    <name evidence="4" type="ORF">EJ08DRAFT_596367</name>
</gene>
<dbReference type="InterPro" id="IPR017930">
    <property type="entry name" value="Myb_dom"/>
</dbReference>
<feature type="compositionally biased region" description="Pro residues" evidence="1">
    <location>
        <begin position="19"/>
        <end position="28"/>
    </location>
</feature>
<feature type="compositionally biased region" description="Polar residues" evidence="1">
    <location>
        <begin position="232"/>
        <end position="242"/>
    </location>
</feature>
<dbReference type="AlphaFoldDB" id="A0A9P4TUY6"/>
<evidence type="ECO:0000313" key="4">
    <source>
        <dbReference type="EMBL" id="KAF2423179.1"/>
    </source>
</evidence>
<evidence type="ECO:0000259" key="2">
    <source>
        <dbReference type="PROSITE" id="PS50090"/>
    </source>
</evidence>
<dbReference type="OrthoDB" id="2350934at2759"/>
<feature type="compositionally biased region" description="Basic and acidic residues" evidence="1">
    <location>
        <begin position="29"/>
        <end position="38"/>
    </location>
</feature>
<name>A0A9P4TUY6_9PEZI</name>
<feature type="region of interest" description="Disordered" evidence="1">
    <location>
        <begin position="1"/>
        <end position="38"/>
    </location>
</feature>
<reference evidence="4" key="1">
    <citation type="journal article" date="2020" name="Stud. Mycol.">
        <title>101 Dothideomycetes genomes: a test case for predicting lifestyles and emergence of pathogens.</title>
        <authorList>
            <person name="Haridas S."/>
            <person name="Albert R."/>
            <person name="Binder M."/>
            <person name="Bloem J."/>
            <person name="Labutti K."/>
            <person name="Salamov A."/>
            <person name="Andreopoulos B."/>
            <person name="Baker S."/>
            <person name="Barry K."/>
            <person name="Bills G."/>
            <person name="Bluhm B."/>
            <person name="Cannon C."/>
            <person name="Castanera R."/>
            <person name="Culley D."/>
            <person name="Daum C."/>
            <person name="Ezra D."/>
            <person name="Gonzalez J."/>
            <person name="Henrissat B."/>
            <person name="Kuo A."/>
            <person name="Liang C."/>
            <person name="Lipzen A."/>
            <person name="Lutzoni F."/>
            <person name="Magnuson J."/>
            <person name="Mondo S."/>
            <person name="Nolan M."/>
            <person name="Ohm R."/>
            <person name="Pangilinan J."/>
            <person name="Park H.-J."/>
            <person name="Ramirez L."/>
            <person name="Alfaro M."/>
            <person name="Sun H."/>
            <person name="Tritt A."/>
            <person name="Yoshinaga Y."/>
            <person name="Zwiers L.-H."/>
            <person name="Turgeon B."/>
            <person name="Goodwin S."/>
            <person name="Spatafora J."/>
            <person name="Crous P."/>
            <person name="Grigoriev I."/>
        </authorList>
    </citation>
    <scope>NUCLEOTIDE SEQUENCE</scope>
    <source>
        <strain evidence="4">CBS 130266</strain>
    </source>
</reference>
<accession>A0A9P4TUY6</accession>
<feature type="domain" description="HTH myb-type" evidence="3">
    <location>
        <begin position="27"/>
        <end position="80"/>
    </location>
</feature>